<evidence type="ECO:0000256" key="5">
    <source>
        <dbReference type="ARBA" id="ARBA00023163"/>
    </source>
</evidence>
<dbReference type="FunFam" id="3.30.730.10:FF:000001">
    <property type="entry name" value="Ethylene-responsive transcription factor 2"/>
    <property type="match status" value="1"/>
</dbReference>
<dbReference type="InterPro" id="IPR016177">
    <property type="entry name" value="DNA-bd_dom_sf"/>
</dbReference>
<evidence type="ECO:0000256" key="7">
    <source>
        <dbReference type="ARBA" id="ARBA00024343"/>
    </source>
</evidence>
<evidence type="ECO:0000259" key="9">
    <source>
        <dbReference type="PROSITE" id="PS51032"/>
    </source>
</evidence>
<feature type="region of interest" description="Disordered" evidence="8">
    <location>
        <begin position="410"/>
        <end position="430"/>
    </location>
</feature>
<evidence type="ECO:0000256" key="6">
    <source>
        <dbReference type="ARBA" id="ARBA00023242"/>
    </source>
</evidence>
<protein>
    <recommendedName>
        <fullName evidence="9">AP2/ERF domain-containing protein</fullName>
    </recommendedName>
</protein>
<keyword evidence="3" id="KW-0805">Transcription regulation</keyword>
<dbReference type="PROSITE" id="PS51032">
    <property type="entry name" value="AP2_ERF"/>
    <property type="match status" value="1"/>
</dbReference>
<evidence type="ECO:0000256" key="3">
    <source>
        <dbReference type="ARBA" id="ARBA00023015"/>
    </source>
</evidence>
<dbReference type="OrthoDB" id="663856at2759"/>
<keyword evidence="5" id="KW-0804">Transcription</keyword>
<dbReference type="InterPro" id="IPR036955">
    <property type="entry name" value="AP2/ERF_dom_sf"/>
</dbReference>
<dbReference type="AlphaFoldDB" id="A0A8T0JD41"/>
<dbReference type="SMART" id="SM00380">
    <property type="entry name" value="AP2"/>
    <property type="match status" value="1"/>
</dbReference>
<dbReference type="PANTHER" id="PTHR31657:SF87">
    <property type="entry name" value="ETHYLENE-RESPONSIVE TRANSCRIPTION FACTOR RAP2-13"/>
    <property type="match status" value="1"/>
</dbReference>
<dbReference type="GO" id="GO:0003700">
    <property type="term" value="F:DNA-binding transcription factor activity"/>
    <property type="evidence" value="ECO:0007669"/>
    <property type="project" value="InterPro"/>
</dbReference>
<dbReference type="PANTHER" id="PTHR31657">
    <property type="entry name" value="ETHYLENE-RESPONSIVE TRANSCRIPTION FACTOR ERF061"/>
    <property type="match status" value="1"/>
</dbReference>
<keyword evidence="4" id="KW-0238">DNA-binding</keyword>
<evidence type="ECO:0000313" key="11">
    <source>
        <dbReference type="Proteomes" id="UP000822688"/>
    </source>
</evidence>
<dbReference type="PRINTS" id="PR00367">
    <property type="entry name" value="ETHRSPELEMNT"/>
</dbReference>
<name>A0A8T0JD41_CERPU</name>
<feature type="domain" description="AP2/ERF" evidence="9">
    <location>
        <begin position="177"/>
        <end position="234"/>
    </location>
</feature>
<dbReference type="GO" id="GO:0005634">
    <property type="term" value="C:nucleus"/>
    <property type="evidence" value="ECO:0007669"/>
    <property type="project" value="UniProtKB-SubCell"/>
</dbReference>
<accession>A0A8T0JD41</accession>
<comment type="caution">
    <text evidence="10">The sequence shown here is derived from an EMBL/GenBank/DDBJ whole genome shotgun (WGS) entry which is preliminary data.</text>
</comment>
<dbReference type="GO" id="GO:0000976">
    <property type="term" value="F:transcription cis-regulatory region binding"/>
    <property type="evidence" value="ECO:0007669"/>
    <property type="project" value="UniProtKB-ARBA"/>
</dbReference>
<sequence length="442" mass="48244">MFVGDPMSGMVPGYVFPGGEPNFLIGTSFNSLSACPPSSSETDGLLNNGINNPGTNFVPVHIPPQPSLPFSFSVPEGQFLPVFVPHFQDHVASAGYQDQQFVLVEAPQAFPGSIQFTAPPIFQRHDCTAISEEDLQKLLELQAQVTHPGAFNSSPLLPYGLSPRAQAMKKTARHIKPFRGVRQRHWGKWVAEIRLPRKRTRLWLGTYETAEEAAKAYDEAAYRLRGAQANLNFPRPNDEDHEELAASNTDIGVNPPLSVDGPHLPRESILEAKHQDSDYQNSELASTGGNYQCLSQIVEPEPSPYGFLNTMLSSSSTDITGVQISSATSASVVDQLHFREVGNNSSTSASPCSSPSTSSSAEDQARYVSEFSDSCYWETDLYDMIDISGLLQDTSSEVEDALRFVDTLDASSSSSDEYGSPAPSSVSYSPPLRVNEWRDVLN</sequence>
<dbReference type="GO" id="GO:0009873">
    <property type="term" value="P:ethylene-activated signaling pathway"/>
    <property type="evidence" value="ECO:0007669"/>
    <property type="project" value="UniProtKB-KW"/>
</dbReference>
<dbReference type="Proteomes" id="UP000822688">
    <property type="component" value="Chromosome 1"/>
</dbReference>
<proteinExistence type="inferred from homology"/>
<evidence type="ECO:0000256" key="1">
    <source>
        <dbReference type="ARBA" id="ARBA00004123"/>
    </source>
</evidence>
<dbReference type="SUPFAM" id="SSF54171">
    <property type="entry name" value="DNA-binding domain"/>
    <property type="match status" value="1"/>
</dbReference>
<dbReference type="CDD" id="cd00018">
    <property type="entry name" value="AP2"/>
    <property type="match status" value="1"/>
</dbReference>
<dbReference type="EMBL" id="CM026421">
    <property type="protein sequence ID" value="KAG0592799.1"/>
    <property type="molecule type" value="Genomic_DNA"/>
</dbReference>
<feature type="region of interest" description="Disordered" evidence="8">
    <location>
        <begin position="342"/>
        <end position="363"/>
    </location>
</feature>
<dbReference type="Gene3D" id="3.30.730.10">
    <property type="entry name" value="AP2/ERF domain"/>
    <property type="match status" value="1"/>
</dbReference>
<evidence type="ECO:0000256" key="8">
    <source>
        <dbReference type="SAM" id="MobiDB-lite"/>
    </source>
</evidence>
<comment type="subcellular location">
    <subcellularLocation>
        <location evidence="1">Nucleus</location>
    </subcellularLocation>
</comment>
<dbReference type="Pfam" id="PF00847">
    <property type="entry name" value="AP2"/>
    <property type="match status" value="1"/>
</dbReference>
<comment type="similarity">
    <text evidence="7">Belongs to the AP2/ERF transcription factor family. ERF subfamily.</text>
</comment>
<evidence type="ECO:0000256" key="2">
    <source>
        <dbReference type="ARBA" id="ARBA00022745"/>
    </source>
</evidence>
<evidence type="ECO:0000313" key="10">
    <source>
        <dbReference type="EMBL" id="KAG0592799.1"/>
    </source>
</evidence>
<dbReference type="InterPro" id="IPR001471">
    <property type="entry name" value="AP2/ERF_dom"/>
</dbReference>
<dbReference type="InterPro" id="IPR051758">
    <property type="entry name" value="ERF/AP2-like"/>
</dbReference>
<gene>
    <name evidence="10" type="ORF">KC19_1G281900</name>
</gene>
<evidence type="ECO:0000256" key="4">
    <source>
        <dbReference type="ARBA" id="ARBA00023125"/>
    </source>
</evidence>
<keyword evidence="11" id="KW-1185">Reference proteome</keyword>
<keyword evidence="2" id="KW-0936">Ethylene signaling pathway</keyword>
<organism evidence="10 11">
    <name type="scientific">Ceratodon purpureus</name>
    <name type="common">Fire moss</name>
    <name type="synonym">Dicranum purpureum</name>
    <dbReference type="NCBI Taxonomy" id="3225"/>
    <lineage>
        <taxon>Eukaryota</taxon>
        <taxon>Viridiplantae</taxon>
        <taxon>Streptophyta</taxon>
        <taxon>Embryophyta</taxon>
        <taxon>Bryophyta</taxon>
        <taxon>Bryophytina</taxon>
        <taxon>Bryopsida</taxon>
        <taxon>Dicranidae</taxon>
        <taxon>Pseudoditrichales</taxon>
        <taxon>Ditrichaceae</taxon>
        <taxon>Ceratodon</taxon>
    </lineage>
</organism>
<keyword evidence="6" id="KW-0539">Nucleus</keyword>
<feature type="compositionally biased region" description="Low complexity" evidence="8">
    <location>
        <begin position="345"/>
        <end position="361"/>
    </location>
</feature>
<feature type="region of interest" description="Disordered" evidence="8">
    <location>
        <begin position="231"/>
        <end position="264"/>
    </location>
</feature>
<reference evidence="10" key="1">
    <citation type="submission" date="2020-06" db="EMBL/GenBank/DDBJ databases">
        <title>WGS assembly of Ceratodon purpureus strain R40.</title>
        <authorList>
            <person name="Carey S.B."/>
            <person name="Jenkins J."/>
            <person name="Shu S."/>
            <person name="Lovell J.T."/>
            <person name="Sreedasyam A."/>
            <person name="Maumus F."/>
            <person name="Tiley G.P."/>
            <person name="Fernandez-Pozo N."/>
            <person name="Barry K."/>
            <person name="Chen C."/>
            <person name="Wang M."/>
            <person name="Lipzen A."/>
            <person name="Daum C."/>
            <person name="Saski C.A."/>
            <person name="Payton A.C."/>
            <person name="Mcbreen J.C."/>
            <person name="Conrad R.E."/>
            <person name="Kollar L.M."/>
            <person name="Olsson S."/>
            <person name="Huttunen S."/>
            <person name="Landis J.B."/>
            <person name="Wickett N.J."/>
            <person name="Johnson M.G."/>
            <person name="Rensing S.A."/>
            <person name="Grimwood J."/>
            <person name="Schmutz J."/>
            <person name="Mcdaniel S.F."/>
        </authorList>
    </citation>
    <scope>NUCLEOTIDE SEQUENCE</scope>
    <source>
        <strain evidence="10">R40</strain>
    </source>
</reference>